<evidence type="ECO:0000256" key="2">
    <source>
        <dbReference type="SAM" id="SignalP"/>
    </source>
</evidence>
<feature type="region of interest" description="Disordered" evidence="1">
    <location>
        <begin position="30"/>
        <end position="52"/>
    </location>
</feature>
<organism evidence="3 4">
    <name type="scientific">Plutella xylostella</name>
    <name type="common">Diamondback moth</name>
    <name type="synonym">Plutella maculipennis</name>
    <dbReference type="NCBI Taxonomy" id="51655"/>
    <lineage>
        <taxon>Eukaryota</taxon>
        <taxon>Metazoa</taxon>
        <taxon>Ecdysozoa</taxon>
        <taxon>Arthropoda</taxon>
        <taxon>Hexapoda</taxon>
        <taxon>Insecta</taxon>
        <taxon>Pterygota</taxon>
        <taxon>Neoptera</taxon>
        <taxon>Endopterygota</taxon>
        <taxon>Lepidoptera</taxon>
        <taxon>Glossata</taxon>
        <taxon>Ditrysia</taxon>
        <taxon>Yponomeutoidea</taxon>
        <taxon>Plutellidae</taxon>
        <taxon>Plutella</taxon>
    </lineage>
</organism>
<comment type="caution">
    <text evidence="3">The sequence shown here is derived from an EMBL/GenBank/DDBJ whole genome shotgun (WGS) entry which is preliminary data.</text>
</comment>
<evidence type="ECO:0000313" key="4">
    <source>
        <dbReference type="Proteomes" id="UP000653454"/>
    </source>
</evidence>
<dbReference type="AlphaFoldDB" id="A0A8S4FEF9"/>
<dbReference type="EMBL" id="CAJHNJ030000033">
    <property type="protein sequence ID" value="CAG9126879.1"/>
    <property type="molecule type" value="Genomic_DNA"/>
</dbReference>
<sequence>MRVFSGIVLVGFACAVIVQLSVCEEVDVSEEAGSSQEAKSEEQDPRKDGKAGLISGKRFQLQFIPINDFSNMQEYRGTPYSPLDQQD</sequence>
<feature type="signal peptide" evidence="2">
    <location>
        <begin position="1"/>
        <end position="23"/>
    </location>
</feature>
<keyword evidence="2" id="KW-0732">Signal</keyword>
<gene>
    <name evidence="3" type="ORF">PLXY2_LOCUS8771</name>
</gene>
<keyword evidence="4" id="KW-1185">Reference proteome</keyword>
<dbReference type="Proteomes" id="UP000653454">
    <property type="component" value="Unassembled WGS sequence"/>
</dbReference>
<evidence type="ECO:0000313" key="3">
    <source>
        <dbReference type="EMBL" id="CAG9126879.1"/>
    </source>
</evidence>
<feature type="chain" id="PRO_5035785257" evidence="2">
    <location>
        <begin position="24"/>
        <end position="87"/>
    </location>
</feature>
<evidence type="ECO:0000256" key="1">
    <source>
        <dbReference type="SAM" id="MobiDB-lite"/>
    </source>
</evidence>
<name>A0A8S4FEF9_PLUXY</name>
<protein>
    <submittedName>
        <fullName evidence="3">(diamondback moth) hypothetical protein</fullName>
    </submittedName>
</protein>
<proteinExistence type="predicted"/>
<reference evidence="3" key="1">
    <citation type="submission" date="2020-11" db="EMBL/GenBank/DDBJ databases">
        <authorList>
            <person name="Whiteford S."/>
        </authorList>
    </citation>
    <scope>NUCLEOTIDE SEQUENCE</scope>
</reference>
<feature type="compositionally biased region" description="Basic and acidic residues" evidence="1">
    <location>
        <begin position="38"/>
        <end position="50"/>
    </location>
</feature>
<accession>A0A8S4FEF9</accession>